<protein>
    <submittedName>
        <fullName evidence="1">SRPBCC domain-containing protein</fullName>
    </submittedName>
</protein>
<evidence type="ECO:0000313" key="2">
    <source>
        <dbReference type="Proteomes" id="UP001302349"/>
    </source>
</evidence>
<reference evidence="1 2" key="1">
    <citation type="journal article" date="2023" name="Microbiol. Resour. Announc.">
        <title>Complete Genome Sequence of Imperialibacter roseus strain P4T.</title>
        <authorList>
            <person name="Tizabi D.R."/>
            <person name="Bachvaroff T."/>
            <person name="Hill R.T."/>
        </authorList>
    </citation>
    <scope>NUCLEOTIDE SEQUENCE [LARGE SCALE GENOMIC DNA]</scope>
    <source>
        <strain evidence="1 2">P4T</strain>
    </source>
</reference>
<sequence>MKHLQFLQDVKAPATKVYRLMLGLDDIKSYQDWTSAFNPDPDGAAGSYEGSWDKGSKILFVGLDQDGKRGGMVSKILENKPAEFVSVSHYGMVDGDQEITSGAMVEMWAGAMENYTFKERNGVTAVTVDLDTADAFAEMFSEMWPKALNRLKEICEG</sequence>
<proteinExistence type="predicted"/>
<dbReference type="EMBL" id="CP136051">
    <property type="protein sequence ID" value="WOK07882.1"/>
    <property type="molecule type" value="Genomic_DNA"/>
</dbReference>
<gene>
    <name evidence="1" type="ORF">RT717_04475</name>
</gene>
<dbReference type="Proteomes" id="UP001302349">
    <property type="component" value="Chromosome"/>
</dbReference>
<organism evidence="1 2">
    <name type="scientific">Imperialibacter roseus</name>
    <dbReference type="NCBI Taxonomy" id="1324217"/>
    <lineage>
        <taxon>Bacteria</taxon>
        <taxon>Pseudomonadati</taxon>
        <taxon>Bacteroidota</taxon>
        <taxon>Cytophagia</taxon>
        <taxon>Cytophagales</taxon>
        <taxon>Flammeovirgaceae</taxon>
        <taxon>Imperialibacter</taxon>
    </lineage>
</organism>
<dbReference type="SUPFAM" id="SSF55961">
    <property type="entry name" value="Bet v1-like"/>
    <property type="match status" value="1"/>
</dbReference>
<accession>A0ABZ0IW67</accession>
<dbReference type="RefSeq" id="WP_317490531.1">
    <property type="nucleotide sequence ID" value="NZ_CP136051.1"/>
</dbReference>
<name>A0ABZ0IW67_9BACT</name>
<keyword evidence="2" id="KW-1185">Reference proteome</keyword>
<evidence type="ECO:0000313" key="1">
    <source>
        <dbReference type="EMBL" id="WOK07882.1"/>
    </source>
</evidence>
<dbReference type="Gene3D" id="3.30.530.20">
    <property type="match status" value="1"/>
</dbReference>
<dbReference type="InterPro" id="IPR023393">
    <property type="entry name" value="START-like_dom_sf"/>
</dbReference>